<dbReference type="Proteomes" id="UP000023561">
    <property type="component" value="Unassembled WGS sequence"/>
</dbReference>
<evidence type="ECO:0000313" key="2">
    <source>
        <dbReference type="Proteomes" id="UP000023561"/>
    </source>
</evidence>
<protein>
    <submittedName>
        <fullName evidence="1">Uncharacterized protein</fullName>
    </submittedName>
</protein>
<reference evidence="1 2" key="1">
    <citation type="submission" date="2014-04" db="EMBL/GenBank/DDBJ databases">
        <title>Whole genome shotgun sequence of Geobacillus caldoxylosilyticus NBRC 107762.</title>
        <authorList>
            <person name="Hosoyama A."/>
            <person name="Hosoyama Y."/>
            <person name="Katano-Makiyama Y."/>
            <person name="Tsuchikane K."/>
            <person name="Ohji S."/>
            <person name="Ichikawa N."/>
            <person name="Yamazoe A."/>
            <person name="Fujita N."/>
        </authorList>
    </citation>
    <scope>NUCLEOTIDE SEQUENCE [LARGE SCALE GENOMIC DNA]</scope>
    <source>
        <strain evidence="1 2">NBRC 107762</strain>
    </source>
</reference>
<comment type="caution">
    <text evidence="1">The sequence shown here is derived from an EMBL/GenBank/DDBJ whole genome shotgun (WGS) entry which is preliminary data.</text>
</comment>
<evidence type="ECO:0000313" key="1">
    <source>
        <dbReference type="EMBL" id="GAJ41838.1"/>
    </source>
</evidence>
<gene>
    <name evidence="1" type="ORF">GCA01S_109_00040</name>
</gene>
<name>A0A023DKU2_9BACL</name>
<proteinExistence type="predicted"/>
<keyword evidence="2" id="KW-1185">Reference proteome</keyword>
<dbReference type="Pfam" id="PF24711">
    <property type="entry name" value="YxiG"/>
    <property type="match status" value="1"/>
</dbReference>
<accession>A0A023DKU2</accession>
<sequence>MISMNQKKLVALLNEMWATVVKSFHIDILSHTISLNVKVVDNEKYYKIVFKGVSSFYFVENSGDSRLNPVDPEDGDYIELTSIDYYKNGIGKIHISSSKEIWVGEYFSSANFVLEFWEALLFIEAKSIVINGEEFLVDYPVKVQS</sequence>
<dbReference type="EMBL" id="BAWO01000109">
    <property type="protein sequence ID" value="GAJ41838.1"/>
    <property type="molecule type" value="Genomic_DNA"/>
</dbReference>
<dbReference type="OrthoDB" id="1953602at2"/>
<dbReference type="InterPro" id="IPR057808">
    <property type="entry name" value="YxiG"/>
</dbReference>
<organism evidence="1 2">
    <name type="scientific">Parageobacillus caldoxylosilyticus NBRC 107762</name>
    <dbReference type="NCBI Taxonomy" id="1220594"/>
    <lineage>
        <taxon>Bacteria</taxon>
        <taxon>Bacillati</taxon>
        <taxon>Bacillota</taxon>
        <taxon>Bacilli</taxon>
        <taxon>Bacillales</taxon>
        <taxon>Anoxybacillaceae</taxon>
        <taxon>Saccharococcus</taxon>
    </lineage>
</organism>
<dbReference type="AlphaFoldDB" id="A0A023DKU2"/>